<dbReference type="InterPro" id="IPR012310">
    <property type="entry name" value="DNA_ligase_ATP-dep_cent"/>
</dbReference>
<dbReference type="GO" id="GO:0003910">
    <property type="term" value="F:DNA ligase (ATP) activity"/>
    <property type="evidence" value="ECO:0007669"/>
    <property type="project" value="UniProtKB-EC"/>
</dbReference>
<name>A0A0K1PYR4_9BACT</name>
<reference evidence="7 8" key="1">
    <citation type="submission" date="2015-08" db="EMBL/GenBank/DDBJ databases">
        <authorList>
            <person name="Babu N.S."/>
            <person name="Beckwith C.J."/>
            <person name="Beseler K.G."/>
            <person name="Brison A."/>
            <person name="Carone J.V."/>
            <person name="Caskin T.P."/>
            <person name="Diamond M."/>
            <person name="Durham M.E."/>
            <person name="Foxe J.M."/>
            <person name="Go M."/>
            <person name="Henderson B.A."/>
            <person name="Jones I.B."/>
            <person name="McGettigan J.A."/>
            <person name="Micheletti S.J."/>
            <person name="Nasrallah M.E."/>
            <person name="Ortiz D."/>
            <person name="Piller C.R."/>
            <person name="Privatt S.R."/>
            <person name="Schneider S.L."/>
            <person name="Sharp S."/>
            <person name="Smith T.C."/>
            <person name="Stanton J.D."/>
            <person name="Ullery H.E."/>
            <person name="Wilson R.J."/>
            <person name="Serrano M.G."/>
            <person name="Buck G."/>
            <person name="Lee V."/>
            <person name="Wang Y."/>
            <person name="Carvalho R."/>
            <person name="Voegtly L."/>
            <person name="Shi R."/>
            <person name="Duckworth R."/>
            <person name="Johnson A."/>
            <person name="Loviza R."/>
            <person name="Walstead R."/>
            <person name="Shah Z."/>
            <person name="Kiflezghi M."/>
            <person name="Wade K."/>
            <person name="Ball S.L."/>
            <person name="Bradley K.W."/>
            <person name="Asai D.J."/>
            <person name="Bowman C.A."/>
            <person name="Russell D.A."/>
            <person name="Pope W.H."/>
            <person name="Jacobs-Sera D."/>
            <person name="Hendrix R.W."/>
            <person name="Hatfull G.F."/>
        </authorList>
    </citation>
    <scope>NUCLEOTIDE SEQUENCE [LARGE SCALE GENOMIC DNA]</scope>
    <source>
        <strain evidence="7 8">DSM 27648</strain>
    </source>
</reference>
<keyword evidence="3 7" id="KW-0436">Ligase</keyword>
<dbReference type="PATRIC" id="fig|1391654.3.peg.5401"/>
<dbReference type="PANTHER" id="PTHR45674">
    <property type="entry name" value="DNA LIGASE 1/3 FAMILY MEMBER"/>
    <property type="match status" value="1"/>
</dbReference>
<dbReference type="InterPro" id="IPR012309">
    <property type="entry name" value="DNA_ligase_ATP-dep_C"/>
</dbReference>
<comment type="similarity">
    <text evidence="1">Belongs to the ATP-dependent DNA ligase family.</text>
</comment>
<dbReference type="GO" id="GO:0006310">
    <property type="term" value="P:DNA recombination"/>
    <property type="evidence" value="ECO:0007669"/>
    <property type="project" value="InterPro"/>
</dbReference>
<evidence type="ECO:0000256" key="2">
    <source>
        <dbReference type="ARBA" id="ARBA00012727"/>
    </source>
</evidence>
<proteinExistence type="inferred from homology"/>
<feature type="region of interest" description="Disordered" evidence="5">
    <location>
        <begin position="331"/>
        <end position="360"/>
    </location>
</feature>
<evidence type="ECO:0000256" key="1">
    <source>
        <dbReference type="ARBA" id="ARBA00007572"/>
    </source>
</evidence>
<dbReference type="OrthoDB" id="9802472at2"/>
<dbReference type="InterPro" id="IPR012340">
    <property type="entry name" value="NA-bd_OB-fold"/>
</dbReference>
<feature type="domain" description="ATP-dependent DNA ligase family profile" evidence="6">
    <location>
        <begin position="127"/>
        <end position="252"/>
    </location>
</feature>
<evidence type="ECO:0000256" key="5">
    <source>
        <dbReference type="SAM" id="MobiDB-lite"/>
    </source>
</evidence>
<dbReference type="AlphaFoldDB" id="A0A0K1PYR4"/>
<feature type="compositionally biased region" description="Basic and acidic residues" evidence="5">
    <location>
        <begin position="348"/>
        <end position="357"/>
    </location>
</feature>
<dbReference type="Pfam" id="PF04679">
    <property type="entry name" value="DNA_ligase_A_C"/>
    <property type="match status" value="1"/>
</dbReference>
<organism evidence="7 8">
    <name type="scientific">Labilithrix luteola</name>
    <dbReference type="NCBI Taxonomy" id="1391654"/>
    <lineage>
        <taxon>Bacteria</taxon>
        <taxon>Pseudomonadati</taxon>
        <taxon>Myxococcota</taxon>
        <taxon>Polyangia</taxon>
        <taxon>Polyangiales</taxon>
        <taxon>Labilitrichaceae</taxon>
        <taxon>Labilithrix</taxon>
    </lineage>
</organism>
<protein>
    <recommendedName>
        <fullName evidence="2">DNA ligase (ATP)</fullName>
        <ecNumber evidence="2">6.5.1.1</ecNumber>
    </recommendedName>
</protein>
<dbReference type="InterPro" id="IPR016059">
    <property type="entry name" value="DNA_ligase_ATP-dep_CS"/>
</dbReference>
<dbReference type="NCBIfam" id="TIGR02779">
    <property type="entry name" value="NHEJ_ligase_lig"/>
    <property type="match status" value="1"/>
</dbReference>
<evidence type="ECO:0000256" key="4">
    <source>
        <dbReference type="ARBA" id="ARBA00034003"/>
    </source>
</evidence>
<evidence type="ECO:0000256" key="3">
    <source>
        <dbReference type="ARBA" id="ARBA00022598"/>
    </source>
</evidence>
<dbReference type="CDD" id="cd07906">
    <property type="entry name" value="Adenylation_DNA_ligase_LigD_LigC"/>
    <property type="match status" value="1"/>
</dbReference>
<evidence type="ECO:0000259" key="6">
    <source>
        <dbReference type="PROSITE" id="PS50160"/>
    </source>
</evidence>
<dbReference type="EMBL" id="CP012333">
    <property type="protein sequence ID" value="AKU98668.1"/>
    <property type="molecule type" value="Genomic_DNA"/>
</dbReference>
<dbReference type="KEGG" id="llu:AKJ09_05332"/>
<dbReference type="SUPFAM" id="SSF56091">
    <property type="entry name" value="DNA ligase/mRNA capping enzyme, catalytic domain"/>
    <property type="match status" value="1"/>
</dbReference>
<dbReference type="SUPFAM" id="SSF50249">
    <property type="entry name" value="Nucleic acid-binding proteins"/>
    <property type="match status" value="1"/>
</dbReference>
<dbReference type="GO" id="GO:0005524">
    <property type="term" value="F:ATP binding"/>
    <property type="evidence" value="ECO:0007669"/>
    <property type="project" value="InterPro"/>
</dbReference>
<dbReference type="RefSeq" id="WP_146649626.1">
    <property type="nucleotide sequence ID" value="NZ_CP012333.1"/>
</dbReference>
<gene>
    <name evidence="7" type="ORF">AKJ09_05332</name>
</gene>
<evidence type="ECO:0000313" key="7">
    <source>
        <dbReference type="EMBL" id="AKU98668.1"/>
    </source>
</evidence>
<dbReference type="CDD" id="cd07971">
    <property type="entry name" value="OBF_DNA_ligase_LigD"/>
    <property type="match status" value="1"/>
</dbReference>
<sequence>MTPTGAEKLAAELSAPVGEVDGRKIAPMLLAPGDDGSRHFGQPGWTYELKLDGARILADKRGKRTALTYRKLRDATESYPEIVEAVSKLAEERVVLDGEVVAFDEAGKPDFERLGQRITVGSGGVRRAMMAVPVVFIVFDILAIGDRDLRRLPIEARRAILERVVPAEGPKDALVRLHPSFDDGAALFSLCRQHALEGVVAKRNGSIYRVGERSLDWVKIKCELEADFVVVGYTEGEGNRSHFGALLLASYDNGKLVARGRAGSGLDERMIATLLPRLKAIEVKGLLAEGKFSTPRKQHFVKPEIVVSIRYMSFSSDGALKHPVFRGVRPDVDPEECTTNPDSPAEPAKPRKAERSTKSASIIPEAALEKDEVCTYYEHVGSRLLPWLRGRPCLPLRFDPKSGVSSATWPLPRSTPASVRTSASAPGMLIDQLSDLRVVVDLGAGSIAVPAKSDFIAIHAKADGVVGRFRELASAVGLPSLVKTSGVAGYDLLLALGPLPRAAVQTFGELVLQLVRGDDEASLLDTVVPPWALVFERGIVTASLPLDENELLSPSARGLKDARARAEAGHGADAAAFDARAIDPAKAVAALERIVAARGGSR</sequence>
<dbReference type="Proteomes" id="UP000064967">
    <property type="component" value="Chromosome"/>
</dbReference>
<keyword evidence="8" id="KW-1185">Reference proteome</keyword>
<accession>A0A0K1PYR4</accession>
<dbReference type="Pfam" id="PF01068">
    <property type="entry name" value="DNA_ligase_A_M"/>
    <property type="match status" value="1"/>
</dbReference>
<dbReference type="InterPro" id="IPR014146">
    <property type="entry name" value="LigD_ligase_dom"/>
</dbReference>
<dbReference type="Gene3D" id="3.30.470.30">
    <property type="entry name" value="DNA ligase/mRNA capping enzyme"/>
    <property type="match status" value="1"/>
</dbReference>
<dbReference type="PANTHER" id="PTHR45674:SF4">
    <property type="entry name" value="DNA LIGASE 1"/>
    <property type="match status" value="1"/>
</dbReference>
<dbReference type="PROSITE" id="PS50160">
    <property type="entry name" value="DNA_LIGASE_A3"/>
    <property type="match status" value="1"/>
</dbReference>
<evidence type="ECO:0000313" key="8">
    <source>
        <dbReference type="Proteomes" id="UP000064967"/>
    </source>
</evidence>
<dbReference type="STRING" id="1391654.AKJ09_05332"/>
<dbReference type="GO" id="GO:0006281">
    <property type="term" value="P:DNA repair"/>
    <property type="evidence" value="ECO:0007669"/>
    <property type="project" value="InterPro"/>
</dbReference>
<dbReference type="InterPro" id="IPR050191">
    <property type="entry name" value="ATP-dep_DNA_ligase"/>
</dbReference>
<comment type="catalytic activity">
    <reaction evidence="4">
        <text>ATP + (deoxyribonucleotide)n-3'-hydroxyl + 5'-phospho-(deoxyribonucleotide)m = (deoxyribonucleotide)n+m + AMP + diphosphate.</text>
        <dbReference type="EC" id="6.5.1.1"/>
    </reaction>
</comment>
<dbReference type="Gene3D" id="2.40.50.140">
    <property type="entry name" value="Nucleic acid-binding proteins"/>
    <property type="match status" value="1"/>
</dbReference>
<dbReference type="PROSITE" id="PS00697">
    <property type="entry name" value="DNA_LIGASE_A1"/>
    <property type="match status" value="1"/>
</dbReference>
<dbReference type="EC" id="6.5.1.1" evidence="2"/>
<dbReference type="Gene3D" id="3.90.920.10">
    <property type="entry name" value="DNA primase, PRIM domain"/>
    <property type="match status" value="1"/>
</dbReference>
<dbReference type="Gene3D" id="3.30.1490.70">
    <property type="match status" value="1"/>
</dbReference>